<comment type="catalytic activity">
    <reaction evidence="8">
        <text>a 2'-deoxycytidine in DNA + S-adenosyl-L-methionine = an N(4)-methyl-2'-deoxycytidine in DNA + S-adenosyl-L-homocysteine + H(+)</text>
        <dbReference type="Rhea" id="RHEA:16857"/>
        <dbReference type="Rhea" id="RHEA-COMP:11369"/>
        <dbReference type="Rhea" id="RHEA-COMP:13674"/>
        <dbReference type="ChEBI" id="CHEBI:15378"/>
        <dbReference type="ChEBI" id="CHEBI:57856"/>
        <dbReference type="ChEBI" id="CHEBI:59789"/>
        <dbReference type="ChEBI" id="CHEBI:85452"/>
        <dbReference type="ChEBI" id="CHEBI:137933"/>
        <dbReference type="EC" id="2.1.1.113"/>
    </reaction>
</comment>
<dbReference type="PRINTS" id="PR00508">
    <property type="entry name" value="S21N4MTFRASE"/>
</dbReference>
<feature type="domain" description="DNA methylase N-4/N-6" evidence="9">
    <location>
        <begin position="54"/>
        <end position="233"/>
    </location>
</feature>
<dbReference type="InterPro" id="IPR002941">
    <property type="entry name" value="DNA_methylase_N4/N6"/>
</dbReference>
<dbReference type="GO" id="GO:0005737">
    <property type="term" value="C:cytoplasm"/>
    <property type="evidence" value="ECO:0007669"/>
    <property type="project" value="TreeGrafter"/>
</dbReference>
<evidence type="ECO:0000256" key="6">
    <source>
        <dbReference type="ARBA" id="ARBA00022747"/>
    </source>
</evidence>
<sequence>MVKAKSDNFQDIIGQMEKITDNSVQAIISKLPIVERYFSSPPGITYEEIVSNLQSFNEILNECKRVLEKTGTMWLFVDNLYLNGEIFPLPFIIAEKIQDTGFFLRNIVIWYNLNAPQFFGPFFNRCTYILFASKEKNYKFDKDPIREPHIWKDIEWGGGRRSRYNPKGKDPSNFWLKTESFKGKVLRHIPLSFEETVKRCILVSTSKGDKILDLFAENSCITKVATELGRIVIPCFSRVDYTTIESRYNNEKEWKEKKPQIMLDKKFSRVYFKSCEDMSEIPDECVQLIITSPPYWGLRDYGVNGQIGFNESYSTYLSRLQRVMLECHRVLRKEGSMWININKRIIQGNMILFPKDIIKIAREACFILKDIIIWHKPIYVPTTGPQNFTDRHEYVLFFTKARNGYFFNSSTLQTSDYIYDGSKGPENVWKIFRKIGNIGKEIEVLIDGKKLKHTAVFPEELVRRIILFCSERGDVVLDPFAGSGTTIAVAEALGRIGIGYELNPAYGWIIKRRLKNDTTLLQWIN</sequence>
<comment type="caution">
    <text evidence="10">The sequence shown here is derived from an EMBL/GenBank/DDBJ whole genome shotgun (WGS) entry which is preliminary data.</text>
</comment>
<evidence type="ECO:0000259" key="9">
    <source>
        <dbReference type="Pfam" id="PF01555"/>
    </source>
</evidence>
<gene>
    <name evidence="10" type="ORF">ENU72_00120</name>
</gene>
<keyword evidence="3 10" id="KW-0489">Methyltransferase</keyword>
<feature type="domain" description="DNA methylase N-4/N-6" evidence="9">
    <location>
        <begin position="286"/>
        <end position="509"/>
    </location>
</feature>
<dbReference type="Pfam" id="PF01555">
    <property type="entry name" value="N6_N4_Mtase"/>
    <property type="match status" value="2"/>
</dbReference>
<dbReference type="EMBL" id="DTDP01000005">
    <property type="protein sequence ID" value="HGK53416.1"/>
    <property type="molecule type" value="Genomic_DNA"/>
</dbReference>
<comment type="similarity">
    <text evidence="1">Belongs to the N(4)/N(6)-methyltransferase family. N(4) subfamily.</text>
</comment>
<evidence type="ECO:0000256" key="1">
    <source>
        <dbReference type="ARBA" id="ARBA00010203"/>
    </source>
</evidence>
<dbReference type="InterPro" id="IPR017985">
    <property type="entry name" value="MeTrfase_CN4_CS"/>
</dbReference>
<dbReference type="AlphaFoldDB" id="A0A7V4E1R3"/>
<dbReference type="InterPro" id="IPR029063">
    <property type="entry name" value="SAM-dependent_MTases_sf"/>
</dbReference>
<dbReference type="InterPro" id="IPR001091">
    <property type="entry name" value="RM_Methyltransferase"/>
</dbReference>
<keyword evidence="7" id="KW-0238">DNA-binding</keyword>
<evidence type="ECO:0000313" key="10">
    <source>
        <dbReference type="EMBL" id="HGK53416.1"/>
    </source>
</evidence>
<proteinExistence type="inferred from homology"/>
<dbReference type="GO" id="GO:0009307">
    <property type="term" value="P:DNA restriction-modification system"/>
    <property type="evidence" value="ECO:0007669"/>
    <property type="project" value="UniProtKB-KW"/>
</dbReference>
<dbReference type="Gene3D" id="3.40.50.150">
    <property type="entry name" value="Vaccinia Virus protein VP39"/>
    <property type="match status" value="2"/>
</dbReference>
<evidence type="ECO:0000256" key="2">
    <source>
        <dbReference type="ARBA" id="ARBA00012185"/>
    </source>
</evidence>
<keyword evidence="5" id="KW-0949">S-adenosyl-L-methionine</keyword>
<dbReference type="SUPFAM" id="SSF53335">
    <property type="entry name" value="S-adenosyl-L-methionine-dependent methyltransferases"/>
    <property type="match status" value="2"/>
</dbReference>
<dbReference type="PANTHER" id="PTHR13370">
    <property type="entry name" value="RNA METHYLASE-RELATED"/>
    <property type="match status" value="1"/>
</dbReference>
<dbReference type="EC" id="2.1.1.113" evidence="2"/>
<dbReference type="GO" id="GO:0008170">
    <property type="term" value="F:N-methyltransferase activity"/>
    <property type="evidence" value="ECO:0007669"/>
    <property type="project" value="InterPro"/>
</dbReference>
<protein>
    <recommendedName>
        <fullName evidence="2">site-specific DNA-methyltransferase (cytosine-N(4)-specific)</fullName>
        <ecNumber evidence="2">2.1.1.113</ecNumber>
    </recommendedName>
</protein>
<evidence type="ECO:0000256" key="7">
    <source>
        <dbReference type="ARBA" id="ARBA00023125"/>
    </source>
</evidence>
<evidence type="ECO:0000256" key="5">
    <source>
        <dbReference type="ARBA" id="ARBA00022691"/>
    </source>
</evidence>
<evidence type="ECO:0000256" key="4">
    <source>
        <dbReference type="ARBA" id="ARBA00022679"/>
    </source>
</evidence>
<evidence type="ECO:0000256" key="3">
    <source>
        <dbReference type="ARBA" id="ARBA00022603"/>
    </source>
</evidence>
<evidence type="ECO:0000256" key="8">
    <source>
        <dbReference type="ARBA" id="ARBA00049120"/>
    </source>
</evidence>
<name>A0A7V4E1R3_UNCW3</name>
<dbReference type="GO" id="GO:0015667">
    <property type="term" value="F:site-specific DNA-methyltransferase (cytosine-N4-specific) activity"/>
    <property type="evidence" value="ECO:0007669"/>
    <property type="project" value="UniProtKB-EC"/>
</dbReference>
<dbReference type="GO" id="GO:0032259">
    <property type="term" value="P:methylation"/>
    <property type="evidence" value="ECO:0007669"/>
    <property type="project" value="UniProtKB-KW"/>
</dbReference>
<keyword evidence="6" id="KW-0680">Restriction system</keyword>
<dbReference type="GO" id="GO:0003677">
    <property type="term" value="F:DNA binding"/>
    <property type="evidence" value="ECO:0007669"/>
    <property type="project" value="UniProtKB-KW"/>
</dbReference>
<dbReference type="PANTHER" id="PTHR13370:SF3">
    <property type="entry name" value="TRNA (GUANINE(10)-N2)-METHYLTRANSFERASE HOMOLOG"/>
    <property type="match status" value="1"/>
</dbReference>
<organism evidence="10">
    <name type="scientific">candidate division WOR-3 bacterium</name>
    <dbReference type="NCBI Taxonomy" id="2052148"/>
    <lineage>
        <taxon>Bacteria</taxon>
        <taxon>Bacteria division WOR-3</taxon>
    </lineage>
</organism>
<dbReference type="PROSITE" id="PS00093">
    <property type="entry name" value="N4_MTASE"/>
    <property type="match status" value="1"/>
</dbReference>
<accession>A0A7V4E1R3</accession>
<keyword evidence="4 10" id="KW-0808">Transferase</keyword>
<reference evidence="10" key="1">
    <citation type="journal article" date="2020" name="mSystems">
        <title>Genome- and Community-Level Interaction Insights into Carbon Utilization and Element Cycling Functions of Hydrothermarchaeota in Hydrothermal Sediment.</title>
        <authorList>
            <person name="Zhou Z."/>
            <person name="Liu Y."/>
            <person name="Xu W."/>
            <person name="Pan J."/>
            <person name="Luo Z.H."/>
            <person name="Li M."/>
        </authorList>
    </citation>
    <scope>NUCLEOTIDE SEQUENCE [LARGE SCALE GENOMIC DNA]</scope>
    <source>
        <strain evidence="10">SpSt-695</strain>
    </source>
</reference>